<evidence type="ECO:0000313" key="3">
    <source>
        <dbReference type="Proteomes" id="UP000759103"/>
    </source>
</evidence>
<dbReference type="Pfam" id="PF10412">
    <property type="entry name" value="TrwB_AAD_bind"/>
    <property type="match status" value="1"/>
</dbReference>
<keyword evidence="3" id="KW-1185">Reference proteome</keyword>
<gene>
    <name evidence="2" type="ORF">KZ820_17810</name>
</gene>
<feature type="domain" description="Type IV secretion system coupling protein TraD DNA-binding" evidence="1">
    <location>
        <begin position="15"/>
        <end position="210"/>
    </location>
</feature>
<proteinExistence type="predicted"/>
<dbReference type="GO" id="GO:0003677">
    <property type="term" value="F:DNA binding"/>
    <property type="evidence" value="ECO:0007669"/>
    <property type="project" value="UniProtKB-KW"/>
</dbReference>
<comment type="caution">
    <text evidence="2">The sequence shown here is derived from an EMBL/GenBank/DDBJ whole genome shotgun (WGS) entry which is preliminary data.</text>
</comment>
<reference evidence="2 3" key="1">
    <citation type="submission" date="2021-07" db="EMBL/GenBank/DDBJ databases">
        <title>Sphingomonas sp.</title>
        <authorList>
            <person name="Feng G."/>
            <person name="Li J."/>
            <person name="Pan M."/>
        </authorList>
    </citation>
    <scope>NUCLEOTIDE SEQUENCE [LARGE SCALE GENOMIC DNA]</scope>
    <source>
        <strain evidence="2 3">RRHST34</strain>
    </source>
</reference>
<sequence>MTLIVEGTLDTLPKAVLRDLVELARRDGERLVIIDNGYDLPSTIADPQIDLLLDPALGNWDFFADHLSHQDFARAADAITASPNGGLFFHQVTALLVEEFLHSEAGEPAGSLAGVRQRALSLQSHQVRSWLEGLELASGDEADRLSFSVLAYLVLSCSFCTYEGKRPRISLRRWLDGAPGSILFMACGPGGRDPMIAAAIACIVELEAAAGRTVHLAGKRDETGRNIAARRALQMSGGGQWTGR</sequence>
<protein>
    <submittedName>
        <fullName evidence="2">Type IV secretion system DNA-binding domain-containing protein</fullName>
    </submittedName>
</protein>
<dbReference type="EMBL" id="JAHXZN010000008">
    <property type="protein sequence ID" value="MBW6532601.1"/>
    <property type="molecule type" value="Genomic_DNA"/>
</dbReference>
<evidence type="ECO:0000313" key="2">
    <source>
        <dbReference type="EMBL" id="MBW6532601.1"/>
    </source>
</evidence>
<evidence type="ECO:0000259" key="1">
    <source>
        <dbReference type="Pfam" id="PF10412"/>
    </source>
</evidence>
<name>A0ABS7BSQ3_9SPHN</name>
<dbReference type="Proteomes" id="UP000759103">
    <property type="component" value="Unassembled WGS sequence"/>
</dbReference>
<dbReference type="InterPro" id="IPR019476">
    <property type="entry name" value="T4SS_TraD_DNA-bd"/>
</dbReference>
<organism evidence="2 3">
    <name type="scientific">Sphingomonas citri</name>
    <dbReference type="NCBI Taxonomy" id="2862499"/>
    <lineage>
        <taxon>Bacteria</taxon>
        <taxon>Pseudomonadati</taxon>
        <taxon>Pseudomonadota</taxon>
        <taxon>Alphaproteobacteria</taxon>
        <taxon>Sphingomonadales</taxon>
        <taxon>Sphingomonadaceae</taxon>
        <taxon>Sphingomonas</taxon>
    </lineage>
</organism>
<keyword evidence="2" id="KW-0238">DNA-binding</keyword>
<dbReference type="RefSeq" id="WP_219750178.1">
    <property type="nucleotide sequence ID" value="NZ_JAHXZN010000008.1"/>
</dbReference>
<accession>A0ABS7BSQ3</accession>